<proteinExistence type="predicted"/>
<dbReference type="InterPro" id="IPR012337">
    <property type="entry name" value="RNaseH-like_sf"/>
</dbReference>
<protein>
    <submittedName>
        <fullName evidence="2">IS1380 family transposase</fullName>
    </submittedName>
</protein>
<reference evidence="3" key="1">
    <citation type="submission" date="2019-01" db="EMBL/GenBank/DDBJ databases">
        <title>Genomic analysis of Salicibibacter sp. NKC3-5.</title>
        <authorList>
            <person name="Oh Y.J."/>
        </authorList>
    </citation>
    <scope>NUCLEOTIDE SEQUENCE [LARGE SCALE GENOMIC DNA]</scope>
    <source>
        <strain evidence="3">NKC3-5</strain>
    </source>
</reference>
<dbReference type="InterPro" id="IPR025668">
    <property type="entry name" value="Tnp_DDE_dom"/>
</dbReference>
<keyword evidence="3" id="KW-1185">Reference proteome</keyword>
<dbReference type="RefSeq" id="WP_142088122.1">
    <property type="nucleotide sequence ID" value="NZ_CP035485.1"/>
</dbReference>
<dbReference type="InterPro" id="IPR047960">
    <property type="entry name" value="Transpos_IS1380"/>
</dbReference>
<dbReference type="Pfam" id="PF13701">
    <property type="entry name" value="DDE_Tnp_1_4"/>
    <property type="match status" value="1"/>
</dbReference>
<evidence type="ECO:0000313" key="3">
    <source>
        <dbReference type="Proteomes" id="UP000319756"/>
    </source>
</evidence>
<feature type="domain" description="Transposase DDE" evidence="1">
    <location>
        <begin position="9"/>
        <end position="436"/>
    </location>
</feature>
<gene>
    <name evidence="2" type="ORF">EPH95_05795</name>
</gene>
<dbReference type="EMBL" id="CP035485">
    <property type="protein sequence ID" value="QDI90750.1"/>
    <property type="molecule type" value="Genomic_DNA"/>
</dbReference>
<accession>A0A514LFW9</accession>
<name>A0A514LFW9_9BACI</name>
<dbReference type="AlphaFoldDB" id="A0A514LFW9"/>
<organism evidence="2 3">
    <name type="scientific">Salicibibacter halophilus</name>
    <dbReference type="NCBI Taxonomy" id="2502791"/>
    <lineage>
        <taxon>Bacteria</taxon>
        <taxon>Bacillati</taxon>
        <taxon>Bacillota</taxon>
        <taxon>Bacilli</taxon>
        <taxon>Bacillales</taxon>
        <taxon>Bacillaceae</taxon>
        <taxon>Salicibibacter</taxon>
    </lineage>
</organism>
<dbReference type="Proteomes" id="UP000319756">
    <property type="component" value="Chromosome"/>
</dbReference>
<dbReference type="SUPFAM" id="SSF53098">
    <property type="entry name" value="Ribonuclease H-like"/>
    <property type="match status" value="1"/>
</dbReference>
<dbReference type="OrthoDB" id="6627885at2"/>
<sequence length="438" mass="50413">MATLPQVTLDFNRKMKLSNDGDALSSDTGEILFREFDEKLGFFSTLDKHLHLKDERLYHKHSNEQMLRQKIYQMIAGYAEDDAADKLTNDPVFKHIIETDALASQPTLSRFFPRFSEEAIEQLNQANQALLDKVHQVRGSKNLIFDLDSTHADTYGEQEATAFNAHYGTVGFHPMVAFDGLTGDFMKAQLRPGNVYTSNGVVDFVKPLITHYNEMFPETIPFLRGDSGFAVPGLYKLCEDESVFYVIRLKSNPNLQRIADELHPATPPSDVTQTECYYEETEYQAKSWAKPRKVIIQSVRPAGELFFTHAFFATNLFDAFSPKEVVRSYQKRGTMENYIKEAKNGFDLDRMSSHSFQANEARMMFSLLAYNLTNWLRTLCFPEEQKSMQIQTIRSKVIKVASKLVKSGRSLYFKLSSSFVYETFFWNVLNRIQRLKLE</sequence>
<dbReference type="NCBIfam" id="NF033539">
    <property type="entry name" value="transpos_IS1380"/>
    <property type="match status" value="1"/>
</dbReference>
<dbReference type="KEGG" id="sale:EPH95_05795"/>
<evidence type="ECO:0000313" key="2">
    <source>
        <dbReference type="EMBL" id="QDI90750.1"/>
    </source>
</evidence>
<evidence type="ECO:0000259" key="1">
    <source>
        <dbReference type="Pfam" id="PF13701"/>
    </source>
</evidence>